<dbReference type="GO" id="GO:0008270">
    <property type="term" value="F:zinc ion binding"/>
    <property type="evidence" value="ECO:0007669"/>
    <property type="project" value="UniProtKB-KW"/>
</dbReference>
<dbReference type="FunFam" id="3.30.60.90:FF:000004">
    <property type="entry name" value="Putative E3 ubiquitin-protein ligase MIB2"/>
    <property type="match status" value="1"/>
</dbReference>
<dbReference type="EMBL" id="JANEYG010000013">
    <property type="protein sequence ID" value="KAJ8920593.1"/>
    <property type="molecule type" value="Genomic_DNA"/>
</dbReference>
<dbReference type="AlphaFoldDB" id="A0AAV8W278"/>
<evidence type="ECO:0000256" key="6">
    <source>
        <dbReference type="ARBA" id="ARBA00022723"/>
    </source>
</evidence>
<evidence type="ECO:0000256" key="10">
    <source>
        <dbReference type="ARBA" id="ARBA00022833"/>
    </source>
</evidence>
<sequence length="912" mass="104229">MPKSQSPLKVGVRVVRGPNWSWADDDGGEGFVGTLREINGSDHNAAVVQWDNGCQMQCRIGYMEKYDLRIIDNAQIGIKHENVICDACESGHSIYGMRYKCIVCRDYDLCSPCYHGDKHDLSHSFRRIDSPGLAGVNLPPRLTFRKCELKGIFKGAEVIRGVDWEWSNQDGGKGKLGLVSDIKGWKHKSRRSTALVQWLHGNSEQYRLGHKGYCDIQFVTPASNGYYYPEHLPILGQTEEQMEWDQILDIIEIEQVKELENNITVDNERNTPNQEADSDLIQFLDSSGYMYSSEIIKYVDAVNRGLPEINLVDIFYNVAIQSQNEQVIKLWEVVKSVAKLPELSSFGQNIVKTRYSEQFIGSLVQNGKTYLENSYKKSMINLLNMNIAELHNDPSKVYQLVKSFVDLRFQGEYLGLQDGMIDNRPLWPMVYYCIRIGDLSSAVYCLECSTLEFPEITWVLKQKLNCPGDALINVLEEDVRHSYRTFVRNETDPFKRAVWSLLGGYNELSEVIRTADDYLWFNLNFVSSDVCSQYTNLQHSILENQGETRYDAFNKPLVYFKLLVLTGQFEAAIDFLFLTENFKEEAVHMAVALNELGLLVLAQSSTLPLISVDPVDPKPVRHLNLGLLIKSYISKFEERCLNEAIYYLFLLRNCTDANGKSLFEVLVSDLAIETKQYKKIFGEKRDGTKSRGLIDHFKNVTFGIETVTNSLKTNGLEEELLNVYTAVNDQEGVLKLMCSMLSNVVNLESQPGSLRNKLQEKAVSVEQQLSTNHSQAVSQNLINSFLKLKGLLRFFDLYRAKQYPDALKELDRLKIIPLRFEDISKRVRNTTSLDEHFHKVIPHVLLATGLILLDQTDRIKKREDGMDLSAADAHLQRLWKQANCVINFAEQLPTEITGPATRRLIEMELWMH</sequence>
<dbReference type="GO" id="GO:0017056">
    <property type="term" value="F:structural constituent of nuclear pore"/>
    <property type="evidence" value="ECO:0007669"/>
    <property type="project" value="InterPro"/>
</dbReference>
<comment type="caution">
    <text evidence="17">The sequence shown here is derived from an EMBL/GenBank/DDBJ whole genome shotgun (WGS) entry which is preliminary data.</text>
</comment>
<dbReference type="InterPro" id="IPR010606">
    <property type="entry name" value="Mib_Herc2"/>
</dbReference>
<keyword evidence="14" id="KW-0811">Translocation</keyword>
<keyword evidence="5" id="KW-0963">Cytoplasm</keyword>
<feature type="domain" description="MIB/HERC2" evidence="16">
    <location>
        <begin position="144"/>
        <end position="222"/>
    </location>
</feature>
<dbReference type="PANTHER" id="PTHR11225:SF4">
    <property type="entry name" value="NUCLEAR PORE COMPLEX PROTEIN NUP93"/>
    <property type="match status" value="1"/>
</dbReference>
<evidence type="ECO:0000256" key="7">
    <source>
        <dbReference type="ARBA" id="ARBA00022737"/>
    </source>
</evidence>
<dbReference type="GO" id="GO:0006606">
    <property type="term" value="P:protein import into nucleus"/>
    <property type="evidence" value="ECO:0007669"/>
    <property type="project" value="TreeGrafter"/>
</dbReference>
<evidence type="ECO:0000256" key="1">
    <source>
        <dbReference type="ARBA" id="ARBA00004496"/>
    </source>
</evidence>
<dbReference type="InterPro" id="IPR043145">
    <property type="entry name" value="Znf_ZZ_sf"/>
</dbReference>
<reference evidence="17 18" key="1">
    <citation type="journal article" date="2023" name="Insect Mol. Biol.">
        <title>Genome sequencing provides insights into the evolution of gene families encoding plant cell wall-degrading enzymes in longhorned beetles.</title>
        <authorList>
            <person name="Shin N.R."/>
            <person name="Okamura Y."/>
            <person name="Kirsch R."/>
            <person name="Pauchet Y."/>
        </authorList>
    </citation>
    <scope>NUCLEOTIDE SEQUENCE [LARGE SCALE GENOMIC DNA]</scope>
    <source>
        <strain evidence="17">EAD_L_NR</strain>
    </source>
</reference>
<keyword evidence="8 13" id="KW-0863">Zinc-finger</keyword>
<dbReference type="SUPFAM" id="SSF57850">
    <property type="entry name" value="RING/U-box"/>
    <property type="match status" value="1"/>
</dbReference>
<evidence type="ECO:0000259" key="15">
    <source>
        <dbReference type="PROSITE" id="PS50135"/>
    </source>
</evidence>
<evidence type="ECO:0000256" key="13">
    <source>
        <dbReference type="PROSITE-ProRule" id="PRU00228"/>
    </source>
</evidence>
<proteinExistence type="inferred from homology"/>
<dbReference type="InterPro" id="IPR007231">
    <property type="entry name" value="Nucleoporin_int_Nup93/Nic96"/>
</dbReference>
<keyword evidence="6" id="KW-0479">Metal-binding</keyword>
<dbReference type="Pfam" id="PF04097">
    <property type="entry name" value="Nic96"/>
    <property type="match status" value="1"/>
</dbReference>
<dbReference type="SMART" id="SM00291">
    <property type="entry name" value="ZnF_ZZ"/>
    <property type="match status" value="1"/>
</dbReference>
<dbReference type="Gene3D" id="3.30.60.90">
    <property type="match status" value="1"/>
</dbReference>
<keyword evidence="14" id="KW-0813">Transport</keyword>
<evidence type="ECO:0000256" key="4">
    <source>
        <dbReference type="ARBA" id="ARBA00010186"/>
    </source>
</evidence>
<dbReference type="GO" id="GO:0005643">
    <property type="term" value="C:nuclear pore"/>
    <property type="evidence" value="ECO:0007669"/>
    <property type="project" value="UniProtKB-SubCell"/>
</dbReference>
<name>A0AAV8W278_9CUCU</name>
<evidence type="ECO:0000256" key="11">
    <source>
        <dbReference type="ARBA" id="ARBA00023132"/>
    </source>
</evidence>
<keyword evidence="14" id="KW-0653">Protein transport</keyword>
<accession>A0AAV8W278</accession>
<comment type="similarity">
    <text evidence="4 14">Belongs to the nucleoporin interacting component (NIC) family.</text>
</comment>
<gene>
    <name evidence="17" type="ORF">NQ315_004732</name>
</gene>
<dbReference type="GO" id="GO:0005737">
    <property type="term" value="C:cytoplasm"/>
    <property type="evidence" value="ECO:0007669"/>
    <property type="project" value="UniProtKB-SubCell"/>
</dbReference>
<keyword evidence="12 14" id="KW-0539">Nucleus</keyword>
<dbReference type="Pfam" id="PF00569">
    <property type="entry name" value="ZZ"/>
    <property type="match status" value="1"/>
</dbReference>
<feature type="domain" description="ZZ-type" evidence="15">
    <location>
        <begin position="80"/>
        <end position="133"/>
    </location>
</feature>
<keyword evidence="10" id="KW-0862">Zinc</keyword>
<keyword evidence="14" id="KW-0472">Membrane</keyword>
<dbReference type="SUPFAM" id="SSF159034">
    <property type="entry name" value="Mib/herc2 domain-like"/>
    <property type="match status" value="2"/>
</dbReference>
<dbReference type="GO" id="GO:0016567">
    <property type="term" value="P:protein ubiquitination"/>
    <property type="evidence" value="ECO:0007669"/>
    <property type="project" value="InterPro"/>
</dbReference>
<feature type="domain" description="MIB/HERC2" evidence="16">
    <location>
        <begin position="1"/>
        <end position="74"/>
    </location>
</feature>
<protein>
    <recommendedName>
        <fullName evidence="14">Nuclear pore protein</fullName>
    </recommendedName>
</protein>
<keyword evidence="7" id="KW-0677">Repeat</keyword>
<keyword evidence="14" id="KW-0509">mRNA transport</keyword>
<evidence type="ECO:0000256" key="12">
    <source>
        <dbReference type="ARBA" id="ARBA00023242"/>
    </source>
</evidence>
<dbReference type="GO" id="GO:0016973">
    <property type="term" value="P:poly(A)+ mRNA export from nucleus"/>
    <property type="evidence" value="ECO:0007669"/>
    <property type="project" value="TreeGrafter"/>
</dbReference>
<dbReference type="Proteomes" id="UP001159042">
    <property type="component" value="Unassembled WGS sequence"/>
</dbReference>
<evidence type="ECO:0000256" key="5">
    <source>
        <dbReference type="ARBA" id="ARBA00022490"/>
    </source>
</evidence>
<dbReference type="FunFam" id="2.30.30.40:FF:000078">
    <property type="entry name" value="Putative e3 ubiquitin-protein ligase mib2"/>
    <property type="match status" value="1"/>
</dbReference>
<dbReference type="Pfam" id="PF06701">
    <property type="entry name" value="MIB_HERC2"/>
    <property type="match status" value="2"/>
</dbReference>
<organism evidence="17 18">
    <name type="scientific">Exocentrus adspersus</name>
    <dbReference type="NCBI Taxonomy" id="1586481"/>
    <lineage>
        <taxon>Eukaryota</taxon>
        <taxon>Metazoa</taxon>
        <taxon>Ecdysozoa</taxon>
        <taxon>Arthropoda</taxon>
        <taxon>Hexapoda</taxon>
        <taxon>Insecta</taxon>
        <taxon>Pterygota</taxon>
        <taxon>Neoptera</taxon>
        <taxon>Endopterygota</taxon>
        <taxon>Coleoptera</taxon>
        <taxon>Polyphaga</taxon>
        <taxon>Cucujiformia</taxon>
        <taxon>Chrysomeloidea</taxon>
        <taxon>Cerambycidae</taxon>
        <taxon>Lamiinae</taxon>
        <taxon>Acanthocinini</taxon>
        <taxon>Exocentrus</taxon>
    </lineage>
</organism>
<evidence type="ECO:0000313" key="18">
    <source>
        <dbReference type="Proteomes" id="UP001159042"/>
    </source>
</evidence>
<evidence type="ECO:0000313" key="17">
    <source>
        <dbReference type="EMBL" id="KAJ8920593.1"/>
    </source>
</evidence>
<dbReference type="InterPro" id="IPR037252">
    <property type="entry name" value="Mib_Herc2_sf"/>
</dbReference>
<dbReference type="Gene3D" id="2.30.30.40">
    <property type="entry name" value="SH3 Domains"/>
    <property type="match status" value="2"/>
</dbReference>
<dbReference type="PROSITE" id="PS50135">
    <property type="entry name" value="ZF_ZZ_2"/>
    <property type="match status" value="1"/>
</dbReference>
<evidence type="ECO:0000256" key="9">
    <source>
        <dbReference type="ARBA" id="ARBA00022786"/>
    </source>
</evidence>
<dbReference type="InterPro" id="IPR000433">
    <property type="entry name" value="Znf_ZZ"/>
</dbReference>
<dbReference type="PROSITE" id="PS51416">
    <property type="entry name" value="MIB_HERC2"/>
    <property type="match status" value="2"/>
</dbReference>
<comment type="subcellular location">
    <subcellularLocation>
        <location evidence="1">Cytoplasm</location>
    </subcellularLocation>
    <subcellularLocation>
        <location evidence="2 14">Nucleus</location>
        <location evidence="2 14">Nuclear pore complex</location>
    </subcellularLocation>
</comment>
<evidence type="ECO:0000256" key="3">
    <source>
        <dbReference type="ARBA" id="ARBA00004906"/>
    </source>
</evidence>
<evidence type="ECO:0000256" key="2">
    <source>
        <dbReference type="ARBA" id="ARBA00004567"/>
    </source>
</evidence>
<evidence type="ECO:0000256" key="14">
    <source>
        <dbReference type="RuleBase" id="RU364035"/>
    </source>
</evidence>
<keyword evidence="18" id="KW-1185">Reference proteome</keyword>
<keyword evidence="9" id="KW-0833">Ubl conjugation pathway</keyword>
<keyword evidence="11 14" id="KW-0906">Nuclear pore complex</keyword>
<comment type="pathway">
    <text evidence="3">Protein modification; protein ubiquitination.</text>
</comment>
<evidence type="ECO:0000259" key="16">
    <source>
        <dbReference type="PROSITE" id="PS51416"/>
    </source>
</evidence>
<dbReference type="GO" id="GO:0004842">
    <property type="term" value="F:ubiquitin-protein transferase activity"/>
    <property type="evidence" value="ECO:0007669"/>
    <property type="project" value="InterPro"/>
</dbReference>
<evidence type="ECO:0000256" key="8">
    <source>
        <dbReference type="ARBA" id="ARBA00022771"/>
    </source>
</evidence>
<dbReference type="PANTHER" id="PTHR11225">
    <property type="entry name" value="NUCLEAR PORE COMPLEX PROTEIN NUP93 NUCLEOPORIN NUP93 DEAD EYE PROTEIN"/>
    <property type="match status" value="1"/>
</dbReference>